<keyword evidence="3" id="KW-1185">Reference proteome</keyword>
<organism evidence="2 3">
    <name type="scientific">Crocosphaera chwakensis CCY0110</name>
    <dbReference type="NCBI Taxonomy" id="391612"/>
    <lineage>
        <taxon>Bacteria</taxon>
        <taxon>Bacillati</taxon>
        <taxon>Cyanobacteriota</taxon>
        <taxon>Cyanophyceae</taxon>
        <taxon>Oscillatoriophycideae</taxon>
        <taxon>Chroococcales</taxon>
        <taxon>Aphanothecaceae</taxon>
        <taxon>Crocosphaera</taxon>
        <taxon>Crocosphaera chwakensis</taxon>
    </lineage>
</organism>
<proteinExistence type="predicted"/>
<gene>
    <name evidence="2" type="ORF">CY0110_16882</name>
</gene>
<reference evidence="2 3" key="1">
    <citation type="submission" date="2007-03" db="EMBL/GenBank/DDBJ databases">
        <authorList>
            <person name="Stal L."/>
            <person name="Ferriera S."/>
            <person name="Johnson J."/>
            <person name="Kravitz S."/>
            <person name="Beeson K."/>
            <person name="Sutton G."/>
            <person name="Rogers Y.-H."/>
            <person name="Friedman R."/>
            <person name="Frazier M."/>
            <person name="Venter J.C."/>
        </authorList>
    </citation>
    <scope>NUCLEOTIDE SEQUENCE [LARGE SCALE GENOMIC DNA]</scope>
    <source>
        <strain evidence="2 3">CCY0110</strain>
    </source>
</reference>
<evidence type="ECO:0000313" key="3">
    <source>
        <dbReference type="Proteomes" id="UP000003781"/>
    </source>
</evidence>
<name>A3II58_9CHRO</name>
<keyword evidence="1" id="KW-0472">Membrane</keyword>
<dbReference type="AlphaFoldDB" id="A3II58"/>
<dbReference type="Proteomes" id="UP000003781">
    <property type="component" value="Unassembled WGS sequence"/>
</dbReference>
<feature type="transmembrane region" description="Helical" evidence="1">
    <location>
        <begin position="22"/>
        <end position="41"/>
    </location>
</feature>
<dbReference type="EMBL" id="AAXW01000002">
    <property type="protein sequence ID" value="EAZ93490.1"/>
    <property type="molecule type" value="Genomic_DNA"/>
</dbReference>
<evidence type="ECO:0000256" key="1">
    <source>
        <dbReference type="SAM" id="Phobius"/>
    </source>
</evidence>
<sequence>MYETFIILLVKKPVANVKKNGTVYLIFYWLVWAVVLMRWAYFMSLSRMLRFVLLE</sequence>
<evidence type="ECO:0000313" key="2">
    <source>
        <dbReference type="EMBL" id="EAZ93490.1"/>
    </source>
</evidence>
<keyword evidence="1" id="KW-0812">Transmembrane</keyword>
<protein>
    <submittedName>
        <fullName evidence="2">Uncharacterized protein</fullName>
    </submittedName>
</protein>
<accession>A3II58</accession>
<comment type="caution">
    <text evidence="2">The sequence shown here is derived from an EMBL/GenBank/DDBJ whole genome shotgun (WGS) entry which is preliminary data.</text>
</comment>
<keyword evidence="1" id="KW-1133">Transmembrane helix</keyword>